<dbReference type="Proteomes" id="UP000514752">
    <property type="component" value="Chromosome"/>
</dbReference>
<gene>
    <name evidence="3" type="ORF">H3L94_00385</name>
</gene>
<dbReference type="Pfam" id="PF05433">
    <property type="entry name" value="Rick_17kDa_Anti"/>
    <property type="match status" value="1"/>
</dbReference>
<dbReference type="KEGG" id="nsg:H3L94_00385"/>
<feature type="domain" description="Glycine zipper 2TM" evidence="2">
    <location>
        <begin position="62"/>
        <end position="100"/>
    </location>
</feature>
<evidence type="ECO:0000313" key="3">
    <source>
        <dbReference type="EMBL" id="QMT40563.1"/>
    </source>
</evidence>
<accession>A0A7D7N619</accession>
<evidence type="ECO:0000256" key="1">
    <source>
        <dbReference type="SAM" id="SignalP"/>
    </source>
</evidence>
<dbReference type="RefSeq" id="WP_009119981.1">
    <property type="nucleotide sequence ID" value="NZ_CP059567.1"/>
</dbReference>
<organism evidence="3 4">
    <name type="scientific">Neisseria shayeganii</name>
    <dbReference type="NCBI Taxonomy" id="607712"/>
    <lineage>
        <taxon>Bacteria</taxon>
        <taxon>Pseudomonadati</taxon>
        <taxon>Pseudomonadota</taxon>
        <taxon>Betaproteobacteria</taxon>
        <taxon>Neisseriales</taxon>
        <taxon>Neisseriaceae</taxon>
        <taxon>Neisseria</taxon>
    </lineage>
</organism>
<feature type="chain" id="PRO_5027945360" evidence="1">
    <location>
        <begin position="27"/>
        <end position="156"/>
    </location>
</feature>
<proteinExistence type="predicted"/>
<dbReference type="InterPro" id="IPR008816">
    <property type="entry name" value="Gly_zipper_2TM_dom"/>
</dbReference>
<sequence length="156" mass="15669">MSALTRLSAAALSAVLVLGACSNNSAVHYTTGQAQNAARVHYGEVLSVTPVSIEGEDNPLLTAAGAAVGGIGGSNIGKGRGSAVGAVIGAVVGGLVTQAATKGADRQQAYEIVVQLEDSRDAISVVQKADVAVQPGQRVRVLIGNNGVTRVLPLHY</sequence>
<dbReference type="EMBL" id="CP059567">
    <property type="protein sequence ID" value="QMT40563.1"/>
    <property type="molecule type" value="Genomic_DNA"/>
</dbReference>
<reference evidence="3 4" key="1">
    <citation type="submission" date="2020-07" db="EMBL/GenBank/DDBJ databases">
        <title>Genomic diversity of species in the Neisseriaceae family.</title>
        <authorList>
            <person name="Vincent A.T."/>
            <person name="Bernet E."/>
            <person name="Veyrier F.J."/>
        </authorList>
    </citation>
    <scope>NUCLEOTIDE SEQUENCE [LARGE SCALE GENOMIC DNA]</scope>
    <source>
        <strain evidence="3 4">DSM 22244</strain>
    </source>
</reference>
<feature type="signal peptide" evidence="1">
    <location>
        <begin position="1"/>
        <end position="26"/>
    </location>
</feature>
<evidence type="ECO:0000259" key="2">
    <source>
        <dbReference type="Pfam" id="PF05433"/>
    </source>
</evidence>
<evidence type="ECO:0000313" key="4">
    <source>
        <dbReference type="Proteomes" id="UP000514752"/>
    </source>
</evidence>
<protein>
    <submittedName>
        <fullName evidence="3">Glycine zipper 2TM domain-containing protein</fullName>
    </submittedName>
</protein>
<keyword evidence="1" id="KW-0732">Signal</keyword>
<name>A0A7D7N619_9NEIS</name>
<dbReference type="GO" id="GO:0019867">
    <property type="term" value="C:outer membrane"/>
    <property type="evidence" value="ECO:0007669"/>
    <property type="project" value="InterPro"/>
</dbReference>
<dbReference type="AlphaFoldDB" id="A0A7D7N619"/>
<dbReference type="PROSITE" id="PS51257">
    <property type="entry name" value="PROKAR_LIPOPROTEIN"/>
    <property type="match status" value="1"/>
</dbReference>